<keyword evidence="2" id="KW-0560">Oxidoreductase</keyword>
<dbReference type="FunFam" id="3.40.50.720:FF:000084">
    <property type="entry name" value="Short-chain dehydrogenase reductase"/>
    <property type="match status" value="1"/>
</dbReference>
<dbReference type="SUPFAM" id="SSF51735">
    <property type="entry name" value="NAD(P)-binding Rossmann-fold domains"/>
    <property type="match status" value="1"/>
</dbReference>
<dbReference type="GO" id="GO:0016616">
    <property type="term" value="F:oxidoreductase activity, acting on the CH-OH group of donors, NAD or NADP as acceptor"/>
    <property type="evidence" value="ECO:0007669"/>
    <property type="project" value="TreeGrafter"/>
</dbReference>
<comment type="caution">
    <text evidence="3">The sequence shown here is derived from an EMBL/GenBank/DDBJ whole genome shotgun (WGS) entry which is preliminary data.</text>
</comment>
<protein>
    <recommendedName>
        <fullName evidence="5">3-oxoacyl-ACP reductase</fullName>
    </recommendedName>
</protein>
<dbReference type="InterPro" id="IPR036291">
    <property type="entry name" value="NAD(P)-bd_dom_sf"/>
</dbReference>
<keyword evidence="4" id="KW-1185">Reference proteome</keyword>
<organism evidence="3 4">
    <name type="scientific">Candidatus Thiomargarita nelsonii</name>
    <dbReference type="NCBI Taxonomy" id="1003181"/>
    <lineage>
        <taxon>Bacteria</taxon>
        <taxon>Pseudomonadati</taxon>
        <taxon>Pseudomonadota</taxon>
        <taxon>Gammaproteobacteria</taxon>
        <taxon>Thiotrichales</taxon>
        <taxon>Thiotrichaceae</taxon>
        <taxon>Thiomargarita</taxon>
    </lineage>
</organism>
<dbReference type="PRINTS" id="PR00080">
    <property type="entry name" value="SDRFAMILY"/>
</dbReference>
<dbReference type="Pfam" id="PF13561">
    <property type="entry name" value="adh_short_C2"/>
    <property type="match status" value="1"/>
</dbReference>
<evidence type="ECO:0000313" key="4">
    <source>
        <dbReference type="Proteomes" id="UP000030428"/>
    </source>
</evidence>
<dbReference type="Proteomes" id="UP000030428">
    <property type="component" value="Unassembled WGS sequence"/>
</dbReference>
<evidence type="ECO:0000313" key="3">
    <source>
        <dbReference type="EMBL" id="TGO02869.1"/>
    </source>
</evidence>
<dbReference type="InterPro" id="IPR002347">
    <property type="entry name" value="SDR_fam"/>
</dbReference>
<dbReference type="PROSITE" id="PS00061">
    <property type="entry name" value="ADH_SHORT"/>
    <property type="match status" value="1"/>
</dbReference>
<dbReference type="AlphaFoldDB" id="A0A4E0QNE9"/>
<dbReference type="PANTHER" id="PTHR42760:SF133">
    <property type="entry name" value="3-OXOACYL-[ACYL-CARRIER-PROTEIN] REDUCTASE"/>
    <property type="match status" value="1"/>
</dbReference>
<evidence type="ECO:0008006" key="5">
    <source>
        <dbReference type="Google" id="ProtNLM"/>
    </source>
</evidence>
<proteinExistence type="inferred from homology"/>
<evidence type="ECO:0000256" key="1">
    <source>
        <dbReference type="ARBA" id="ARBA00006484"/>
    </source>
</evidence>
<dbReference type="Gene3D" id="3.40.50.720">
    <property type="entry name" value="NAD(P)-binding Rossmann-like Domain"/>
    <property type="match status" value="1"/>
</dbReference>
<reference evidence="3 4" key="1">
    <citation type="journal article" date="2016" name="Front. Microbiol.">
        <title>Single-Cell (Meta-)Genomics of a Dimorphic Candidatus Thiomargarita nelsonii Reveals Genomic Plasticity.</title>
        <authorList>
            <person name="Flood B.E."/>
            <person name="Fliss P."/>
            <person name="Jones D.S."/>
            <person name="Dick G.J."/>
            <person name="Jain S."/>
            <person name="Kaster A.K."/>
            <person name="Winkel M."/>
            <person name="Mussmann M."/>
            <person name="Bailey J."/>
        </authorList>
    </citation>
    <scope>NUCLEOTIDE SEQUENCE [LARGE SCALE GENOMIC DNA]</scope>
    <source>
        <strain evidence="3">Hydrate Ridge</strain>
    </source>
</reference>
<comment type="similarity">
    <text evidence="1">Belongs to the short-chain dehydrogenases/reductases (SDR) family.</text>
</comment>
<dbReference type="GO" id="GO:0006633">
    <property type="term" value="P:fatty acid biosynthetic process"/>
    <property type="evidence" value="ECO:0007669"/>
    <property type="project" value="TreeGrafter"/>
</dbReference>
<dbReference type="InterPro" id="IPR020904">
    <property type="entry name" value="Sc_DH/Rdtase_CS"/>
</dbReference>
<gene>
    <name evidence="3" type="ORF">PN36_17480</name>
</gene>
<dbReference type="EMBL" id="JSZA02000067">
    <property type="protein sequence ID" value="TGO02869.1"/>
    <property type="molecule type" value="Genomic_DNA"/>
</dbReference>
<accession>A0A4E0QNE9</accession>
<evidence type="ECO:0000256" key="2">
    <source>
        <dbReference type="ARBA" id="ARBA00023002"/>
    </source>
</evidence>
<dbReference type="PRINTS" id="PR00081">
    <property type="entry name" value="GDHRDH"/>
</dbReference>
<name>A0A4E0QNE9_9GAMM</name>
<dbReference type="PANTHER" id="PTHR42760">
    <property type="entry name" value="SHORT-CHAIN DEHYDROGENASES/REDUCTASES FAMILY MEMBER"/>
    <property type="match status" value="1"/>
</dbReference>
<dbReference type="GO" id="GO:0048038">
    <property type="term" value="F:quinone binding"/>
    <property type="evidence" value="ECO:0007669"/>
    <property type="project" value="TreeGrafter"/>
</dbReference>
<sequence length="249" mass="27151">MFTSDKRYLITGASSGIGKAICCDLITKGASVIGVARSEDKLLALQNELKSEHFHYELCDLSKNLDTIPNMLMKLSKKFGKLSGLVHSAGIQEILPIRSYKKLHLSQLFEINVFSALFLAKGICDKRVNIGKGTSIVFISSIASITGSSGIVGYSASKAALNGMMRSLAVEMAPQGIRVNSILPGFVMTEMIENWKQIYNDEYIKEIDEKYPLGIGKPEDVAEPVSFLLSEQAKWITGIELCVDGGGHL</sequence>
<dbReference type="CDD" id="cd05233">
    <property type="entry name" value="SDR_c"/>
    <property type="match status" value="1"/>
</dbReference>